<feature type="domain" description="Type II secretion system protein GspF" evidence="7">
    <location>
        <begin position="81"/>
        <end position="209"/>
    </location>
</feature>
<sequence>METNLKRRDYHKYLWKKGEKFRTILICIGITGILAYFFYRSLWAMIPLSAVGILAFYQFGKEKAERAREELAIQFRECILSVAASLQAGYSVENAFIECRQDMVLMYGETALICDELDFIRRGLKINISLEELLMDMANRSDCEDIAQFAQIFSLAKRNGGNMSEIIRSSAGQIGKQIELRQEVQMLLGSKKMELTIMKVMPFGILFYINMGNPGYFDSLYHNLMGIGIMTGCLILYLGAYLMGEYIMKGIMAEMA</sequence>
<evidence type="ECO:0000256" key="5">
    <source>
        <dbReference type="ARBA" id="ARBA00023136"/>
    </source>
</evidence>
<dbReference type="Proteomes" id="UP000236311">
    <property type="component" value="Unassembled WGS sequence"/>
</dbReference>
<dbReference type="EMBL" id="OFSM01000024">
    <property type="protein sequence ID" value="SOY31305.1"/>
    <property type="molecule type" value="Genomic_DNA"/>
</dbReference>
<feature type="transmembrane region" description="Helical" evidence="6">
    <location>
        <begin position="224"/>
        <end position="243"/>
    </location>
</feature>
<keyword evidence="5 6" id="KW-0472">Membrane</keyword>
<keyword evidence="2" id="KW-1003">Cell membrane</keyword>
<feature type="transmembrane region" description="Helical" evidence="6">
    <location>
        <begin position="21"/>
        <end position="38"/>
    </location>
</feature>
<feature type="transmembrane region" description="Helical" evidence="6">
    <location>
        <begin position="195"/>
        <end position="212"/>
    </location>
</feature>
<evidence type="ECO:0000256" key="3">
    <source>
        <dbReference type="ARBA" id="ARBA00022692"/>
    </source>
</evidence>
<evidence type="ECO:0000256" key="4">
    <source>
        <dbReference type="ARBA" id="ARBA00022989"/>
    </source>
</evidence>
<name>A0A2K4ZLI5_9FIRM</name>
<evidence type="ECO:0000313" key="8">
    <source>
        <dbReference type="EMBL" id="SOY31305.1"/>
    </source>
</evidence>
<reference evidence="8 9" key="1">
    <citation type="submission" date="2018-01" db="EMBL/GenBank/DDBJ databases">
        <authorList>
            <person name="Gaut B.S."/>
            <person name="Morton B.R."/>
            <person name="Clegg M.T."/>
            <person name="Duvall M.R."/>
        </authorList>
    </citation>
    <scope>NUCLEOTIDE SEQUENCE [LARGE SCALE GENOMIC DNA]</scope>
    <source>
        <strain evidence="8">GP69</strain>
    </source>
</reference>
<accession>A0A2K4ZLI5</accession>
<dbReference type="PANTHER" id="PTHR35007:SF1">
    <property type="entry name" value="PILUS ASSEMBLY PROTEIN"/>
    <property type="match status" value="1"/>
</dbReference>
<dbReference type="RefSeq" id="WP_103241307.1">
    <property type="nucleotide sequence ID" value="NZ_CANRXC010000045.1"/>
</dbReference>
<dbReference type="GO" id="GO:0005886">
    <property type="term" value="C:plasma membrane"/>
    <property type="evidence" value="ECO:0007669"/>
    <property type="project" value="UniProtKB-SubCell"/>
</dbReference>
<dbReference type="OrthoDB" id="9796142at2"/>
<evidence type="ECO:0000256" key="2">
    <source>
        <dbReference type="ARBA" id="ARBA00022475"/>
    </source>
</evidence>
<dbReference type="Pfam" id="PF00482">
    <property type="entry name" value="T2SSF"/>
    <property type="match status" value="1"/>
</dbReference>
<evidence type="ECO:0000256" key="1">
    <source>
        <dbReference type="ARBA" id="ARBA00004651"/>
    </source>
</evidence>
<proteinExistence type="predicted"/>
<evidence type="ECO:0000256" key="6">
    <source>
        <dbReference type="SAM" id="Phobius"/>
    </source>
</evidence>
<dbReference type="AlphaFoldDB" id="A0A2K4ZLI5"/>
<dbReference type="PANTHER" id="PTHR35007">
    <property type="entry name" value="INTEGRAL MEMBRANE PROTEIN-RELATED"/>
    <property type="match status" value="1"/>
</dbReference>
<gene>
    <name evidence="8" type="ORF">AMURIS_04042</name>
</gene>
<dbReference type="InterPro" id="IPR018076">
    <property type="entry name" value="T2SS_GspF_dom"/>
</dbReference>
<protein>
    <submittedName>
        <fullName evidence="8">Bacterial type II secretion system protein F domain protein</fullName>
    </submittedName>
</protein>
<feature type="transmembrane region" description="Helical" evidence="6">
    <location>
        <begin position="44"/>
        <end position="60"/>
    </location>
</feature>
<evidence type="ECO:0000259" key="7">
    <source>
        <dbReference type="Pfam" id="PF00482"/>
    </source>
</evidence>
<keyword evidence="4 6" id="KW-1133">Transmembrane helix</keyword>
<keyword evidence="3 6" id="KW-0812">Transmembrane</keyword>
<keyword evidence="9" id="KW-1185">Reference proteome</keyword>
<evidence type="ECO:0000313" key="9">
    <source>
        <dbReference type="Proteomes" id="UP000236311"/>
    </source>
</evidence>
<comment type="subcellular location">
    <subcellularLocation>
        <location evidence="1">Cell membrane</location>
        <topology evidence="1">Multi-pass membrane protein</topology>
    </subcellularLocation>
</comment>
<organism evidence="8 9">
    <name type="scientific">Acetatifactor muris</name>
    <dbReference type="NCBI Taxonomy" id="879566"/>
    <lineage>
        <taxon>Bacteria</taxon>
        <taxon>Bacillati</taxon>
        <taxon>Bacillota</taxon>
        <taxon>Clostridia</taxon>
        <taxon>Lachnospirales</taxon>
        <taxon>Lachnospiraceae</taxon>
        <taxon>Acetatifactor</taxon>
    </lineage>
</organism>